<dbReference type="AlphaFoldDB" id="A0A2P2KE16"/>
<name>A0A2P2KE16_RHIMU</name>
<accession>A0A2P2KE16</accession>
<sequence length="100" mass="11534">MIENKRSPCSFDQGTITCLETKRHKADISISPKENKVKVGERITALQQLVSPYGKVPMVTLSNYRDREHGMRINGPLALKLLSLSVREKKKFPFWWHSHT</sequence>
<reference evidence="1" key="1">
    <citation type="submission" date="2018-02" db="EMBL/GenBank/DDBJ databases">
        <title>Rhizophora mucronata_Transcriptome.</title>
        <authorList>
            <person name="Meera S.P."/>
            <person name="Sreeshan A."/>
            <person name="Augustine A."/>
        </authorList>
    </citation>
    <scope>NUCLEOTIDE SEQUENCE</scope>
    <source>
        <tissue evidence="1">Leaf</tissue>
    </source>
</reference>
<organism evidence="1">
    <name type="scientific">Rhizophora mucronata</name>
    <name type="common">Asiatic mangrove</name>
    <dbReference type="NCBI Taxonomy" id="61149"/>
    <lineage>
        <taxon>Eukaryota</taxon>
        <taxon>Viridiplantae</taxon>
        <taxon>Streptophyta</taxon>
        <taxon>Embryophyta</taxon>
        <taxon>Tracheophyta</taxon>
        <taxon>Spermatophyta</taxon>
        <taxon>Magnoliopsida</taxon>
        <taxon>eudicotyledons</taxon>
        <taxon>Gunneridae</taxon>
        <taxon>Pentapetalae</taxon>
        <taxon>rosids</taxon>
        <taxon>fabids</taxon>
        <taxon>Malpighiales</taxon>
        <taxon>Rhizophoraceae</taxon>
        <taxon>Rhizophora</taxon>
    </lineage>
</organism>
<proteinExistence type="predicted"/>
<evidence type="ECO:0000313" key="1">
    <source>
        <dbReference type="EMBL" id="MBX03972.1"/>
    </source>
</evidence>
<protein>
    <submittedName>
        <fullName evidence="1">Uncharacterized protein</fullName>
    </submittedName>
</protein>
<dbReference type="EMBL" id="GGEC01023488">
    <property type="protein sequence ID" value="MBX03972.1"/>
    <property type="molecule type" value="Transcribed_RNA"/>
</dbReference>